<name>L7CLK1_RHOBT</name>
<accession>L7CLK1</accession>
<sequence>MISRNTLKDKYAGEVSVKSCEACGRELGGLTTICPKCNTRQSSFEDKSVNPTQEPVEAKEFCSCCSIEVIPDEDNRCPECRWPL</sequence>
<comment type="caution">
    <text evidence="1">The sequence shown here is derived from an EMBL/GenBank/DDBJ whole genome shotgun (WGS) entry which is preliminary data.</text>
</comment>
<evidence type="ECO:0000313" key="1">
    <source>
        <dbReference type="EMBL" id="ELP34853.1"/>
    </source>
</evidence>
<gene>
    <name evidence="1" type="ORF">RBSWK_01360</name>
</gene>
<proteinExistence type="predicted"/>
<protein>
    <submittedName>
        <fullName evidence="1">Uncharacterized protein</fullName>
    </submittedName>
</protein>
<dbReference type="PATRIC" id="fig|993516.3.peg.1433"/>
<evidence type="ECO:0000313" key="2">
    <source>
        <dbReference type="Proteomes" id="UP000010959"/>
    </source>
</evidence>
<dbReference type="AlphaFoldDB" id="L7CLK1"/>
<dbReference type="Proteomes" id="UP000010959">
    <property type="component" value="Unassembled WGS sequence"/>
</dbReference>
<organism evidence="1 2">
    <name type="scientific">Rhodopirellula baltica SWK14</name>
    <dbReference type="NCBI Taxonomy" id="993516"/>
    <lineage>
        <taxon>Bacteria</taxon>
        <taxon>Pseudomonadati</taxon>
        <taxon>Planctomycetota</taxon>
        <taxon>Planctomycetia</taxon>
        <taxon>Pirellulales</taxon>
        <taxon>Pirellulaceae</taxon>
        <taxon>Rhodopirellula</taxon>
    </lineage>
</organism>
<dbReference type="EMBL" id="AMWG01000023">
    <property type="protein sequence ID" value="ELP34853.1"/>
    <property type="molecule type" value="Genomic_DNA"/>
</dbReference>
<reference evidence="1 2" key="1">
    <citation type="journal article" date="2013" name="Mar. Genomics">
        <title>Expression of sulfatases in Rhodopirellula baltica and the diversity of sulfatases in the genus Rhodopirellula.</title>
        <authorList>
            <person name="Wegner C.E."/>
            <person name="Richter-Heitmann T."/>
            <person name="Klindworth A."/>
            <person name="Klockow C."/>
            <person name="Richter M."/>
            <person name="Achstetter T."/>
            <person name="Glockner F.O."/>
            <person name="Harder J."/>
        </authorList>
    </citation>
    <scope>NUCLEOTIDE SEQUENCE [LARGE SCALE GENOMIC DNA]</scope>
    <source>
        <strain evidence="1 2">SWK14</strain>
    </source>
</reference>